<accession>A0A4Z1P0Z8</accession>
<evidence type="ECO:0000256" key="1">
    <source>
        <dbReference type="SAM" id="Coils"/>
    </source>
</evidence>
<dbReference type="Proteomes" id="UP000298493">
    <property type="component" value="Unassembled WGS sequence"/>
</dbReference>
<comment type="caution">
    <text evidence="3">The sequence shown here is derived from an EMBL/GenBank/DDBJ whole genome shotgun (WGS) entry which is preliminary data.</text>
</comment>
<keyword evidence="4" id="KW-1185">Reference proteome</keyword>
<name>A0A4Z1P0Z8_9PEZI</name>
<organism evidence="3 4">
    <name type="scientific">Venturia nashicola</name>
    <dbReference type="NCBI Taxonomy" id="86259"/>
    <lineage>
        <taxon>Eukaryota</taxon>
        <taxon>Fungi</taxon>
        <taxon>Dikarya</taxon>
        <taxon>Ascomycota</taxon>
        <taxon>Pezizomycotina</taxon>
        <taxon>Dothideomycetes</taxon>
        <taxon>Pleosporomycetidae</taxon>
        <taxon>Venturiales</taxon>
        <taxon>Venturiaceae</taxon>
        <taxon>Venturia</taxon>
    </lineage>
</organism>
<proteinExistence type="predicted"/>
<feature type="region of interest" description="Disordered" evidence="2">
    <location>
        <begin position="182"/>
        <end position="214"/>
    </location>
</feature>
<feature type="coiled-coil region" evidence="1">
    <location>
        <begin position="106"/>
        <end position="133"/>
    </location>
</feature>
<evidence type="ECO:0000256" key="2">
    <source>
        <dbReference type="SAM" id="MobiDB-lite"/>
    </source>
</evidence>
<evidence type="ECO:0000313" key="4">
    <source>
        <dbReference type="Proteomes" id="UP000298493"/>
    </source>
</evidence>
<gene>
    <name evidence="3" type="ORF">E6O75_ATG10424</name>
</gene>
<protein>
    <submittedName>
        <fullName evidence="3">Uncharacterized protein</fullName>
    </submittedName>
</protein>
<feature type="region of interest" description="Disordered" evidence="2">
    <location>
        <begin position="1"/>
        <end position="68"/>
    </location>
</feature>
<dbReference type="EMBL" id="SNSC02000015">
    <property type="protein sequence ID" value="TID17779.1"/>
    <property type="molecule type" value="Genomic_DNA"/>
</dbReference>
<keyword evidence="1" id="KW-0175">Coiled coil</keyword>
<reference evidence="3 4" key="1">
    <citation type="submission" date="2019-04" db="EMBL/GenBank/DDBJ databases">
        <title>High contiguity whole genome sequence and gene annotation resource for two Venturia nashicola isolates.</title>
        <authorList>
            <person name="Prokchorchik M."/>
            <person name="Won K."/>
            <person name="Lee Y."/>
            <person name="Choi E.D."/>
            <person name="Segonzac C."/>
            <person name="Sohn K.H."/>
        </authorList>
    </citation>
    <scope>NUCLEOTIDE SEQUENCE [LARGE SCALE GENOMIC DNA]</scope>
    <source>
        <strain evidence="3 4">PRI2</strain>
    </source>
</reference>
<sequence length="214" mass="23858">MTRKKTAPKLGPDPKSLTREQRELMDLTKSKLRTRSTSPNPTHCPHDRSSPPKAKRKPKPRSLPSLTTDQIAAQVSARIAELSHPTPKTIPSVKVKTHAELQSSKIARLTTKIAVTEGEIQRLKRKQVKAQEAVQRSLEVQRSAALAIRERRVALEKAIQKNGEWNGGVDYKEVEALREELESSFDEAKETLTNGRPEGPKEAFTNGRPEGGTY</sequence>
<dbReference type="AlphaFoldDB" id="A0A4Z1P0Z8"/>
<feature type="compositionally biased region" description="Basic and acidic residues" evidence="2">
    <location>
        <begin position="16"/>
        <end position="29"/>
    </location>
</feature>
<evidence type="ECO:0000313" key="3">
    <source>
        <dbReference type="EMBL" id="TID17779.1"/>
    </source>
</evidence>